<evidence type="ECO:0008006" key="3">
    <source>
        <dbReference type="Google" id="ProtNLM"/>
    </source>
</evidence>
<name>A0A1X7NC14_9LACT</name>
<dbReference type="Proteomes" id="UP000193435">
    <property type="component" value="Unassembled WGS sequence"/>
</dbReference>
<dbReference type="STRING" id="1073423.SAMN04488700_1774"/>
<dbReference type="EMBL" id="FXBJ01000002">
    <property type="protein sequence ID" value="SMH35170.1"/>
    <property type="molecule type" value="Genomic_DNA"/>
</dbReference>
<organism evidence="1 2">
    <name type="scientific">Carnobacterium iners</name>
    <dbReference type="NCBI Taxonomy" id="1073423"/>
    <lineage>
        <taxon>Bacteria</taxon>
        <taxon>Bacillati</taxon>
        <taxon>Bacillota</taxon>
        <taxon>Bacilli</taxon>
        <taxon>Lactobacillales</taxon>
        <taxon>Carnobacteriaceae</taxon>
        <taxon>Carnobacterium</taxon>
    </lineage>
</organism>
<evidence type="ECO:0000313" key="1">
    <source>
        <dbReference type="EMBL" id="SMH35170.1"/>
    </source>
</evidence>
<gene>
    <name evidence="1" type="ORF">SAMN04488700_1774</name>
</gene>
<keyword evidence="2" id="KW-1185">Reference proteome</keyword>
<evidence type="ECO:0000313" key="2">
    <source>
        <dbReference type="Proteomes" id="UP000193435"/>
    </source>
</evidence>
<dbReference type="AlphaFoldDB" id="A0A1X7NC14"/>
<dbReference type="RefSeq" id="WP_085559873.1">
    <property type="nucleotide sequence ID" value="NZ_FOAH01000003.1"/>
</dbReference>
<dbReference type="OrthoDB" id="2156382at2"/>
<sequence length="145" mass="16665">MTKITDQFEAILKQKQIPLAKREIENGQVSYNGKFQLTNEKALPFGIVFDKEDERSDYQIVYHHLAFVSNFSKKVTVLELINELNELQSGYYRICLGSDGEIYMRLLGRTSTDVMPLYEMLVTGSTIAKAILPRIEEVLNDKQVK</sequence>
<proteinExistence type="predicted"/>
<protein>
    <recommendedName>
        <fullName evidence="3">Sensory transduction regulator</fullName>
    </recommendedName>
</protein>
<accession>A0A1X7NC14</accession>
<reference evidence="1 2" key="1">
    <citation type="submission" date="2017-04" db="EMBL/GenBank/DDBJ databases">
        <authorList>
            <person name="Afonso C.L."/>
            <person name="Miller P.J."/>
            <person name="Scott M.A."/>
            <person name="Spackman E."/>
            <person name="Goraichik I."/>
            <person name="Dimitrov K.M."/>
            <person name="Suarez D.L."/>
            <person name="Swayne D.E."/>
        </authorList>
    </citation>
    <scope>NUCLEOTIDE SEQUENCE [LARGE SCALE GENOMIC DNA]</scope>
    <source>
        <strain evidence="1 2">LMG26642</strain>
    </source>
</reference>